<proteinExistence type="predicted"/>
<evidence type="ECO:0000256" key="3">
    <source>
        <dbReference type="ARBA" id="ARBA00022840"/>
    </source>
</evidence>
<comment type="caution">
    <text evidence="6">The sequence shown here is derived from an EMBL/GenBank/DDBJ whole genome shotgun (WGS) entry which is preliminary data.</text>
</comment>
<gene>
    <name evidence="6" type="ORF">DES51_11711</name>
    <name evidence="5" type="ORF">MQE39_17125</name>
</gene>
<protein>
    <submittedName>
        <fullName evidence="5">ABC transporter ATP-binding protein</fullName>
    </submittedName>
    <submittedName>
        <fullName evidence="6">ABC-2 type transport system ATP-binding protein</fullName>
    </submittedName>
</protein>
<dbReference type="GO" id="GO:0016887">
    <property type="term" value="F:ATP hydrolysis activity"/>
    <property type="evidence" value="ECO:0007669"/>
    <property type="project" value="InterPro"/>
</dbReference>
<keyword evidence="1" id="KW-0813">Transport</keyword>
<evidence type="ECO:0000259" key="4">
    <source>
        <dbReference type="PROSITE" id="PS50893"/>
    </source>
</evidence>
<reference evidence="5" key="2">
    <citation type="submission" date="2022-03" db="EMBL/GenBank/DDBJ databases">
        <title>First case of bacteraemia caused by Dielma fastidiosa in a patient hospitalised with diverticulitis.</title>
        <authorList>
            <person name="Forman-Ankjaer B."/>
            <person name="Hvid-Jensen F."/>
            <person name="Kobel C.M."/>
            <person name="Greve T."/>
        </authorList>
    </citation>
    <scope>NUCLEOTIDE SEQUENCE</scope>
    <source>
        <strain evidence="5">AUH_DF_2021</strain>
    </source>
</reference>
<dbReference type="InterPro" id="IPR027417">
    <property type="entry name" value="P-loop_NTPase"/>
</dbReference>
<sequence>MLKIENVTKKLGTQVVLDNCSLEIKDGSVFGLIGPNGAGKSTLLRCIADIYKCDSGTITVDGESIVENEYQKQNLLLMSDDPYYHYNATLAQMVEFYKVFYPQFDDEIYRKYLNIFKLNENKVMNNFSKGMKRQAFILIALAISPKLLLLDESFDGLDPMMRLLFKRAISECIEKKNMTIIISSHNLRELEDICDSFGILDDHKITTSGMLDETKENIHKIQLAFSIEKQRSDFSDLDILHYSQTSRVITMVVKGDLNKIEGIINAQQPLMMDVLNVNLEEIFIYEMEKKGVFENV</sequence>
<dbReference type="CDD" id="cd03230">
    <property type="entry name" value="ABC_DR_subfamily_A"/>
    <property type="match status" value="1"/>
</dbReference>
<dbReference type="RefSeq" id="WP_022937361.1">
    <property type="nucleotide sequence ID" value="NZ_BAABZA010000001.1"/>
</dbReference>
<dbReference type="Proteomes" id="UP000247612">
    <property type="component" value="Unassembled WGS sequence"/>
</dbReference>
<dbReference type="InterPro" id="IPR051782">
    <property type="entry name" value="ABC_Transporter_VariousFunc"/>
</dbReference>
<dbReference type="PROSITE" id="PS50893">
    <property type="entry name" value="ABC_TRANSPORTER_2"/>
    <property type="match status" value="1"/>
</dbReference>
<evidence type="ECO:0000313" key="7">
    <source>
        <dbReference type="Proteomes" id="UP000247612"/>
    </source>
</evidence>
<accession>A0A318KIC0</accession>
<dbReference type="SMART" id="SM00382">
    <property type="entry name" value="AAA"/>
    <property type="match status" value="1"/>
</dbReference>
<dbReference type="Pfam" id="PF00005">
    <property type="entry name" value="ABC_tran"/>
    <property type="match status" value="1"/>
</dbReference>
<dbReference type="Gene3D" id="3.40.50.300">
    <property type="entry name" value="P-loop containing nucleotide triphosphate hydrolases"/>
    <property type="match status" value="1"/>
</dbReference>
<evidence type="ECO:0000256" key="1">
    <source>
        <dbReference type="ARBA" id="ARBA00022448"/>
    </source>
</evidence>
<dbReference type="SUPFAM" id="SSF52540">
    <property type="entry name" value="P-loop containing nucleoside triphosphate hydrolases"/>
    <property type="match status" value="1"/>
</dbReference>
<dbReference type="AlphaFoldDB" id="A0A318KIC0"/>
<keyword evidence="7" id="KW-1185">Reference proteome</keyword>
<dbReference type="PANTHER" id="PTHR42939:SF1">
    <property type="entry name" value="ABC TRANSPORTER ATP-BINDING PROTEIN ALBC-RELATED"/>
    <property type="match status" value="1"/>
</dbReference>
<organism evidence="6 7">
    <name type="scientific">Dielma fastidiosa</name>
    <dbReference type="NCBI Taxonomy" id="1034346"/>
    <lineage>
        <taxon>Bacteria</taxon>
        <taxon>Bacillati</taxon>
        <taxon>Bacillota</taxon>
        <taxon>Erysipelotrichia</taxon>
        <taxon>Erysipelotrichales</taxon>
        <taxon>Erysipelotrichaceae</taxon>
        <taxon>Dielma</taxon>
    </lineage>
</organism>
<evidence type="ECO:0000313" key="6">
    <source>
        <dbReference type="EMBL" id="PXX75827.1"/>
    </source>
</evidence>
<dbReference type="GO" id="GO:0005524">
    <property type="term" value="F:ATP binding"/>
    <property type="evidence" value="ECO:0007669"/>
    <property type="project" value="UniProtKB-KW"/>
</dbReference>
<feature type="domain" description="ABC transporter" evidence="4">
    <location>
        <begin position="2"/>
        <end position="227"/>
    </location>
</feature>
<dbReference type="InterPro" id="IPR003439">
    <property type="entry name" value="ABC_transporter-like_ATP-bd"/>
</dbReference>
<keyword evidence="3 6" id="KW-0067">ATP-binding</keyword>
<dbReference type="Proteomes" id="UP001276902">
    <property type="component" value="Unassembled WGS sequence"/>
</dbReference>
<dbReference type="OrthoDB" id="9804819at2"/>
<dbReference type="STRING" id="1034346.GCA_000313565_01047"/>
<name>A0A318KIC0_9FIRM</name>
<dbReference type="EMBL" id="QJKH01000017">
    <property type="protein sequence ID" value="PXX75827.1"/>
    <property type="molecule type" value="Genomic_DNA"/>
</dbReference>
<dbReference type="EMBL" id="JALDAW010000023">
    <property type="protein sequence ID" value="MDY5169843.1"/>
    <property type="molecule type" value="Genomic_DNA"/>
</dbReference>
<reference evidence="6 7" key="1">
    <citation type="submission" date="2018-05" db="EMBL/GenBank/DDBJ databases">
        <title>Genomic Encyclopedia of Type Strains, Phase IV (KMG-IV): sequencing the most valuable type-strain genomes for metagenomic binning, comparative biology and taxonomic classification.</title>
        <authorList>
            <person name="Goeker M."/>
        </authorList>
    </citation>
    <scope>NUCLEOTIDE SEQUENCE [LARGE SCALE GENOMIC DNA]</scope>
    <source>
        <strain evidence="6 7">JC118</strain>
    </source>
</reference>
<evidence type="ECO:0000256" key="2">
    <source>
        <dbReference type="ARBA" id="ARBA00022741"/>
    </source>
</evidence>
<dbReference type="PANTHER" id="PTHR42939">
    <property type="entry name" value="ABC TRANSPORTER ATP-BINDING PROTEIN ALBC-RELATED"/>
    <property type="match status" value="1"/>
</dbReference>
<evidence type="ECO:0000313" key="5">
    <source>
        <dbReference type="EMBL" id="MDY5169843.1"/>
    </source>
</evidence>
<dbReference type="InterPro" id="IPR003593">
    <property type="entry name" value="AAA+_ATPase"/>
</dbReference>
<keyword evidence="2" id="KW-0547">Nucleotide-binding</keyword>